<organism evidence="12 13">
    <name type="scientific">Ditylenchus dipsaci</name>
    <dbReference type="NCBI Taxonomy" id="166011"/>
    <lineage>
        <taxon>Eukaryota</taxon>
        <taxon>Metazoa</taxon>
        <taxon>Ecdysozoa</taxon>
        <taxon>Nematoda</taxon>
        <taxon>Chromadorea</taxon>
        <taxon>Rhabditida</taxon>
        <taxon>Tylenchina</taxon>
        <taxon>Tylenchomorpha</taxon>
        <taxon>Sphaerularioidea</taxon>
        <taxon>Anguinidae</taxon>
        <taxon>Anguininae</taxon>
        <taxon>Ditylenchus</taxon>
    </lineage>
</organism>
<proteinExistence type="predicted"/>
<keyword evidence="8" id="KW-0539">Nucleus</keyword>
<comment type="subcellular location">
    <subcellularLocation>
        <location evidence="1">Nucleus</location>
    </subcellularLocation>
</comment>
<keyword evidence="5" id="KW-0805">Transcription regulation</keyword>
<evidence type="ECO:0000313" key="13">
    <source>
        <dbReference type="WBParaSite" id="jg22176"/>
    </source>
</evidence>
<evidence type="ECO:0000256" key="10">
    <source>
        <dbReference type="SAM" id="MobiDB-lite"/>
    </source>
</evidence>
<dbReference type="PANTHER" id="PTHR46481">
    <property type="entry name" value="ZINC FINGER BED DOMAIN-CONTAINING PROTEIN 4"/>
    <property type="match status" value="1"/>
</dbReference>
<evidence type="ECO:0000256" key="6">
    <source>
        <dbReference type="ARBA" id="ARBA00023125"/>
    </source>
</evidence>
<evidence type="ECO:0000256" key="3">
    <source>
        <dbReference type="ARBA" id="ARBA00022771"/>
    </source>
</evidence>
<evidence type="ECO:0000259" key="11">
    <source>
        <dbReference type="PROSITE" id="PS50808"/>
    </source>
</evidence>
<evidence type="ECO:0000256" key="2">
    <source>
        <dbReference type="ARBA" id="ARBA00022723"/>
    </source>
</evidence>
<protein>
    <submittedName>
        <fullName evidence="13">BED-type domain-containing protein</fullName>
    </submittedName>
</protein>
<evidence type="ECO:0000256" key="5">
    <source>
        <dbReference type="ARBA" id="ARBA00023015"/>
    </source>
</evidence>
<evidence type="ECO:0000256" key="8">
    <source>
        <dbReference type="ARBA" id="ARBA00023242"/>
    </source>
</evidence>
<dbReference type="GO" id="GO:0008270">
    <property type="term" value="F:zinc ion binding"/>
    <property type="evidence" value="ECO:0007669"/>
    <property type="project" value="UniProtKB-KW"/>
</dbReference>
<dbReference type="InterPro" id="IPR012337">
    <property type="entry name" value="RNaseH-like_sf"/>
</dbReference>
<reference evidence="13" key="1">
    <citation type="submission" date="2022-11" db="UniProtKB">
        <authorList>
            <consortium name="WormBaseParasite"/>
        </authorList>
    </citation>
    <scope>IDENTIFICATION</scope>
</reference>
<keyword evidence="4" id="KW-0862">Zinc</keyword>
<keyword evidence="3 9" id="KW-0863">Zinc-finger</keyword>
<evidence type="ECO:0000256" key="9">
    <source>
        <dbReference type="PROSITE-ProRule" id="PRU00027"/>
    </source>
</evidence>
<accession>A0A915DQW7</accession>
<dbReference type="AlphaFoldDB" id="A0A915DQW7"/>
<keyword evidence="2" id="KW-0479">Metal-binding</keyword>
<feature type="region of interest" description="Disordered" evidence="10">
    <location>
        <begin position="1"/>
        <end position="22"/>
    </location>
</feature>
<evidence type="ECO:0000256" key="4">
    <source>
        <dbReference type="ARBA" id="ARBA00022833"/>
    </source>
</evidence>
<dbReference type="InterPro" id="IPR008906">
    <property type="entry name" value="HATC_C_dom"/>
</dbReference>
<dbReference type="InterPro" id="IPR052035">
    <property type="entry name" value="ZnF_BED_domain_contain"/>
</dbReference>
<dbReference type="Pfam" id="PF05699">
    <property type="entry name" value="Dimer_Tnp_hAT"/>
    <property type="match status" value="1"/>
</dbReference>
<dbReference type="GO" id="GO:0003677">
    <property type="term" value="F:DNA binding"/>
    <property type="evidence" value="ECO:0007669"/>
    <property type="project" value="UniProtKB-KW"/>
</dbReference>
<keyword evidence="12" id="KW-1185">Reference proteome</keyword>
<dbReference type="InterPro" id="IPR003656">
    <property type="entry name" value="Znf_BED"/>
</dbReference>
<feature type="domain" description="BED-type" evidence="11">
    <location>
        <begin position="19"/>
        <end position="70"/>
    </location>
</feature>
<keyword evidence="6" id="KW-0238">DNA-binding</keyword>
<dbReference type="GO" id="GO:0005634">
    <property type="term" value="C:nucleus"/>
    <property type="evidence" value="ECO:0007669"/>
    <property type="project" value="UniProtKB-SubCell"/>
</dbReference>
<dbReference type="GO" id="GO:0046983">
    <property type="term" value="F:protein dimerization activity"/>
    <property type="evidence" value="ECO:0007669"/>
    <property type="project" value="InterPro"/>
</dbReference>
<name>A0A915DQW7_9BILA</name>
<sequence>MSAYSADSPSQEQKTPKKRSRDPIWDNFTEVYDLGELKMKCNQCQQIVTKHKTSLTSHWEHRHKDDQQPAKKIRASLATGSTEPNEKHKKIQSALAAALSIPAMSINIFLHPLMCRLFRFMSPNAVIPSSFATLKSLLLNQLVIVQNRVKNPVGNLSQRFSLTCDVWTDSGMMNAYLARNQNEIVQAGARSWIRESLDKVRDASSSGIDPLKWWANLMNTSVKQIAIFAIDVLSIPATSAPIERVFSQAGLACAKHRNRTSFNLLNAQLIVYCNMFLEIVE</sequence>
<dbReference type="PANTHER" id="PTHR46481:SF10">
    <property type="entry name" value="ZINC FINGER BED DOMAIN-CONTAINING PROTEIN 39"/>
    <property type="match status" value="1"/>
</dbReference>
<dbReference type="PROSITE" id="PS50808">
    <property type="entry name" value="ZF_BED"/>
    <property type="match status" value="1"/>
</dbReference>
<dbReference type="Proteomes" id="UP000887574">
    <property type="component" value="Unplaced"/>
</dbReference>
<evidence type="ECO:0000256" key="7">
    <source>
        <dbReference type="ARBA" id="ARBA00023163"/>
    </source>
</evidence>
<dbReference type="SUPFAM" id="SSF53098">
    <property type="entry name" value="Ribonuclease H-like"/>
    <property type="match status" value="1"/>
</dbReference>
<evidence type="ECO:0000313" key="12">
    <source>
        <dbReference type="Proteomes" id="UP000887574"/>
    </source>
</evidence>
<keyword evidence="7" id="KW-0804">Transcription</keyword>
<evidence type="ECO:0000256" key="1">
    <source>
        <dbReference type="ARBA" id="ARBA00004123"/>
    </source>
</evidence>
<dbReference type="WBParaSite" id="jg22176">
    <property type="protein sequence ID" value="jg22176"/>
    <property type="gene ID" value="jg22176"/>
</dbReference>
<feature type="compositionally biased region" description="Polar residues" evidence="10">
    <location>
        <begin position="1"/>
        <end position="13"/>
    </location>
</feature>